<organism evidence="6 7">
    <name type="scientific">Limosilactobacillus reuteri</name>
    <name type="common">Lactobacillus reuteri</name>
    <dbReference type="NCBI Taxonomy" id="1598"/>
    <lineage>
        <taxon>Bacteria</taxon>
        <taxon>Bacillati</taxon>
        <taxon>Bacillota</taxon>
        <taxon>Bacilli</taxon>
        <taxon>Lactobacillales</taxon>
        <taxon>Lactobacillaceae</taxon>
        <taxon>Limosilactobacillus</taxon>
    </lineage>
</organism>
<feature type="binding site" evidence="3">
    <location>
        <position position="30"/>
    </location>
    <ligand>
        <name>substrate</name>
    </ligand>
</feature>
<reference evidence="6 7" key="1">
    <citation type="submission" date="2017-03" db="EMBL/GenBank/DDBJ databases">
        <title>Antibiotic resistance of probiotic microorganisms.</title>
        <authorList>
            <person name="Sanudo A.I."/>
            <person name="Olivares M."/>
            <person name="Banuelos O."/>
        </authorList>
    </citation>
    <scope>NUCLEOTIDE SEQUENCE [LARGE SCALE GENOMIC DNA]</scope>
    <source>
        <strain evidence="6 7">CECT8605</strain>
    </source>
</reference>
<dbReference type="InterPro" id="IPR031314">
    <property type="entry name" value="DNK_dom"/>
</dbReference>
<dbReference type="GO" id="GO:0005737">
    <property type="term" value="C:cytoplasm"/>
    <property type="evidence" value="ECO:0007669"/>
    <property type="project" value="TreeGrafter"/>
</dbReference>
<dbReference type="Pfam" id="PF01712">
    <property type="entry name" value="dNK"/>
    <property type="match status" value="1"/>
</dbReference>
<protein>
    <submittedName>
        <fullName evidence="6">Deoxynucleoside kinase</fullName>
    </submittedName>
</protein>
<gene>
    <name evidence="6" type="ORF">B5D07_10030</name>
</gene>
<dbReference type="GO" id="GO:0019136">
    <property type="term" value="F:deoxynucleoside kinase activity"/>
    <property type="evidence" value="ECO:0007669"/>
    <property type="project" value="InterPro"/>
</dbReference>
<dbReference type="GO" id="GO:0005524">
    <property type="term" value="F:ATP binding"/>
    <property type="evidence" value="ECO:0007669"/>
    <property type="project" value="UniProtKB-KW"/>
</dbReference>
<evidence type="ECO:0000256" key="1">
    <source>
        <dbReference type="ARBA" id="ARBA00007420"/>
    </source>
</evidence>
<evidence type="ECO:0000256" key="2">
    <source>
        <dbReference type="PIRSR" id="PIRSR000705-1"/>
    </source>
</evidence>
<feature type="binding site" evidence="3">
    <location>
        <position position="164"/>
    </location>
    <ligand>
        <name>substrate</name>
    </ligand>
</feature>
<keyword evidence="4" id="KW-0547">Nucleotide-binding</keyword>
<evidence type="ECO:0000256" key="3">
    <source>
        <dbReference type="PIRSR" id="PIRSR000705-2"/>
    </source>
</evidence>
<feature type="binding site" evidence="4">
    <location>
        <begin position="155"/>
        <end position="159"/>
    </location>
    <ligand>
        <name>ATP</name>
        <dbReference type="ChEBI" id="CHEBI:30616"/>
    </ligand>
</feature>
<dbReference type="InterPro" id="IPR050566">
    <property type="entry name" value="Deoxyribonucleoside_kinase"/>
</dbReference>
<dbReference type="InterPro" id="IPR002624">
    <property type="entry name" value="DCK/DGK"/>
</dbReference>
<feature type="binding site" evidence="3">
    <location>
        <position position="42"/>
    </location>
    <ligand>
        <name>substrate</name>
    </ligand>
</feature>
<dbReference type="PANTHER" id="PTHR10513">
    <property type="entry name" value="DEOXYNUCLEOSIDE KINASE"/>
    <property type="match status" value="1"/>
</dbReference>
<dbReference type="EMBL" id="MWVS01000120">
    <property type="protein sequence ID" value="OPG87589.1"/>
    <property type="molecule type" value="Genomic_DNA"/>
</dbReference>
<evidence type="ECO:0000259" key="5">
    <source>
        <dbReference type="Pfam" id="PF01712"/>
    </source>
</evidence>
<evidence type="ECO:0000313" key="6">
    <source>
        <dbReference type="EMBL" id="OPG87589.1"/>
    </source>
</evidence>
<proteinExistence type="inferred from homology"/>
<comment type="similarity">
    <text evidence="1">Belongs to the DCK/DGK family.</text>
</comment>
<name>A0A1V4FIZ2_LIMRT</name>
<dbReference type="CDD" id="cd01673">
    <property type="entry name" value="dNK"/>
    <property type="match status" value="1"/>
</dbReference>
<dbReference type="SUPFAM" id="SSF52540">
    <property type="entry name" value="P-loop containing nucleoside triphosphate hydrolases"/>
    <property type="match status" value="1"/>
</dbReference>
<dbReference type="PANTHER" id="PTHR10513:SF35">
    <property type="entry name" value="DEOXYADENOSINE KINASE"/>
    <property type="match status" value="1"/>
</dbReference>
<keyword evidence="6" id="KW-0808">Transferase</keyword>
<sequence length="261" mass="30124">MITLGAAIGAGKSSLTQILSNELGTKPFYEPVSDNPVLPLFYKGNEIAAKKRAAGIKDATNPYAYLLQTFFLNRRFKMIKQAMQQDNNVLDRSIYEDHLFMQMNVDMGNATQVELEVYEKLLENMMEEYPLFSPGKKAPDLMVMIHVSYNTMIKRITKRGREFEQIENDPSLEEYYKNLLAYYDKWEKEYDISPLLVIDGDKYDFMENLDDRKTVLQQIYDKLLEVGSIDKTKYSELIGALANLQLTDHEGEYDADAKEEA</sequence>
<keyword evidence="6" id="KW-0418">Kinase</keyword>
<feature type="active site" description="Proton acceptor" evidence="2">
    <location>
        <position position="91"/>
    </location>
</feature>
<accession>A0A1V4FIZ2</accession>
<dbReference type="Gene3D" id="3.40.50.300">
    <property type="entry name" value="P-loop containing nucleotide triphosphate hydrolases"/>
    <property type="match status" value="1"/>
</dbReference>
<evidence type="ECO:0000256" key="4">
    <source>
        <dbReference type="PIRSR" id="PIRSR000705-3"/>
    </source>
</evidence>
<dbReference type="RefSeq" id="WP_079376254.1">
    <property type="nucleotide sequence ID" value="NZ_JBNPKD010000001.1"/>
</dbReference>
<feature type="domain" description="Deoxynucleoside kinase" evidence="5">
    <location>
        <begin position="7"/>
        <end position="223"/>
    </location>
</feature>
<dbReference type="AlphaFoldDB" id="A0A1V4FIZ2"/>
<keyword evidence="4" id="KW-0067">ATP-binding</keyword>
<feature type="binding site" evidence="3">
    <location>
        <position position="92"/>
    </location>
    <ligand>
        <name>substrate</name>
    </ligand>
</feature>
<dbReference type="PIRSF" id="PIRSF000705">
    <property type="entry name" value="DNK"/>
    <property type="match status" value="1"/>
</dbReference>
<feature type="binding site" evidence="3">
    <location>
        <position position="97"/>
    </location>
    <ligand>
        <name>substrate</name>
    </ligand>
</feature>
<comment type="caution">
    <text evidence="6">The sequence shown here is derived from an EMBL/GenBank/DDBJ whole genome shotgun (WGS) entry which is preliminary data.</text>
</comment>
<dbReference type="Proteomes" id="UP000189795">
    <property type="component" value="Unassembled WGS sequence"/>
</dbReference>
<dbReference type="InterPro" id="IPR027417">
    <property type="entry name" value="P-loop_NTPase"/>
</dbReference>
<evidence type="ECO:0000313" key="7">
    <source>
        <dbReference type="Proteomes" id="UP000189795"/>
    </source>
</evidence>
<feature type="binding site" evidence="3">
    <location>
        <position position="68"/>
    </location>
    <ligand>
        <name>substrate</name>
    </ligand>
</feature>